<feature type="non-terminal residue" evidence="2">
    <location>
        <position position="1"/>
    </location>
</feature>
<reference evidence="2 3" key="1">
    <citation type="submission" date="2021-06" db="EMBL/GenBank/DDBJ databases">
        <authorList>
            <person name="Kallberg Y."/>
            <person name="Tangrot J."/>
            <person name="Rosling A."/>
        </authorList>
    </citation>
    <scope>NUCLEOTIDE SEQUENCE [LARGE SCALE GENOMIC DNA]</scope>
    <source>
        <strain evidence="2 3">120-4 pot B 10/14</strain>
    </source>
</reference>
<organism evidence="2 3">
    <name type="scientific">Gigaspora margarita</name>
    <dbReference type="NCBI Taxonomy" id="4874"/>
    <lineage>
        <taxon>Eukaryota</taxon>
        <taxon>Fungi</taxon>
        <taxon>Fungi incertae sedis</taxon>
        <taxon>Mucoromycota</taxon>
        <taxon>Glomeromycotina</taxon>
        <taxon>Glomeromycetes</taxon>
        <taxon>Diversisporales</taxon>
        <taxon>Gigasporaceae</taxon>
        <taxon>Gigaspora</taxon>
    </lineage>
</organism>
<feature type="signal peptide" evidence="1">
    <location>
        <begin position="1"/>
        <end position="18"/>
    </location>
</feature>
<protein>
    <submittedName>
        <fullName evidence="2">10951_t:CDS:1</fullName>
    </submittedName>
</protein>
<gene>
    <name evidence="2" type="ORF">GMARGA_LOCUS39744</name>
</gene>
<feature type="non-terminal residue" evidence="2">
    <location>
        <position position="103"/>
    </location>
</feature>
<feature type="chain" id="PRO_5045509297" evidence="1">
    <location>
        <begin position="19"/>
        <end position="103"/>
    </location>
</feature>
<keyword evidence="3" id="KW-1185">Reference proteome</keyword>
<dbReference type="Proteomes" id="UP000789901">
    <property type="component" value="Unassembled WGS sequence"/>
</dbReference>
<dbReference type="EMBL" id="CAJVQB010096497">
    <property type="protein sequence ID" value="CAG8849493.1"/>
    <property type="molecule type" value="Genomic_DNA"/>
</dbReference>
<comment type="caution">
    <text evidence="2">The sequence shown here is derived from an EMBL/GenBank/DDBJ whole genome shotgun (WGS) entry which is preliminary data.</text>
</comment>
<sequence length="103" mass="12378">NQLRLLEFLVLFILHTFLENIIFGKIDGPQGSLKKHPFNLLNLVFKLHNGYGLTIKDNLINMKSEYIHTLYEKLLNFYFTKYQQPIQTWWKYELIAAQQYLAR</sequence>
<proteinExistence type="predicted"/>
<name>A0ABN7X6U6_GIGMA</name>
<accession>A0ABN7X6U6</accession>
<evidence type="ECO:0000313" key="2">
    <source>
        <dbReference type="EMBL" id="CAG8849493.1"/>
    </source>
</evidence>
<evidence type="ECO:0000313" key="3">
    <source>
        <dbReference type="Proteomes" id="UP000789901"/>
    </source>
</evidence>
<keyword evidence="1" id="KW-0732">Signal</keyword>
<evidence type="ECO:0000256" key="1">
    <source>
        <dbReference type="SAM" id="SignalP"/>
    </source>
</evidence>